<keyword evidence="2" id="KW-1185">Reference proteome</keyword>
<dbReference type="Proteomes" id="UP000718564">
    <property type="component" value="Unassembled WGS sequence"/>
</dbReference>
<dbReference type="PANTHER" id="PTHR34365">
    <property type="entry name" value="ENOLASE (DUF1399)"/>
    <property type="match status" value="1"/>
</dbReference>
<accession>A0ABX1P1X5</accession>
<reference evidence="1 2" key="1">
    <citation type="submission" date="2018-06" db="EMBL/GenBank/DDBJ databases">
        <title>Comparative genomics of Brasilonema spp. strains.</title>
        <authorList>
            <person name="Alvarenga D.O."/>
            <person name="Fiore M.F."/>
            <person name="Varani A.M."/>
        </authorList>
    </citation>
    <scope>NUCLEOTIDE SEQUENCE [LARGE SCALE GENOMIC DNA]</scope>
    <source>
        <strain evidence="1 2">SPC951</strain>
    </source>
</reference>
<evidence type="ECO:0000313" key="2">
    <source>
        <dbReference type="Proteomes" id="UP000718564"/>
    </source>
</evidence>
<dbReference type="InterPro" id="IPR009836">
    <property type="entry name" value="GRDP-like"/>
</dbReference>
<dbReference type="RefSeq" id="WP_169153616.1">
    <property type="nucleotide sequence ID" value="NZ_CAWPJE010000293.1"/>
</dbReference>
<dbReference type="Pfam" id="PF07173">
    <property type="entry name" value="GRDP-like"/>
    <property type="match status" value="1"/>
</dbReference>
<name>A0ABX1P1X5_9CYAN</name>
<sequence length="167" mass="19342">MSFNLTAHSYVSPHPALTGTPLLTKERGEDNNKTFQENLEALDLEPIAQRLMYPEHGLGWSCEEVEQAIAHYKMFLNLLYLYPNSAIVPTREIDIVWHYHILDTRKYAFDCEWLFGYFVHHNPNFDFGSEPDRLALERAFFDTKTLFAEHFGISLNKLQQASACADL</sequence>
<dbReference type="PANTHER" id="PTHR34365:SF7">
    <property type="entry name" value="GLYCINE-RICH DOMAIN-CONTAINING PROTEIN 1"/>
    <property type="match status" value="1"/>
</dbReference>
<gene>
    <name evidence="1" type="ORF">DP116_02215</name>
</gene>
<evidence type="ECO:0008006" key="3">
    <source>
        <dbReference type="Google" id="ProtNLM"/>
    </source>
</evidence>
<evidence type="ECO:0000313" key="1">
    <source>
        <dbReference type="EMBL" id="NMG18324.1"/>
    </source>
</evidence>
<comment type="caution">
    <text evidence="1">The sequence shown here is derived from an EMBL/GenBank/DDBJ whole genome shotgun (WGS) entry which is preliminary data.</text>
</comment>
<dbReference type="EMBL" id="QMEB01000009">
    <property type="protein sequence ID" value="NMG18324.1"/>
    <property type="molecule type" value="Genomic_DNA"/>
</dbReference>
<proteinExistence type="predicted"/>
<organism evidence="1 2">
    <name type="scientific">Brasilonema bromeliae SPC951</name>
    <dbReference type="NCBI Taxonomy" id="385972"/>
    <lineage>
        <taxon>Bacteria</taxon>
        <taxon>Bacillati</taxon>
        <taxon>Cyanobacteriota</taxon>
        <taxon>Cyanophyceae</taxon>
        <taxon>Nostocales</taxon>
        <taxon>Scytonemataceae</taxon>
        <taxon>Brasilonema</taxon>
        <taxon>Bromeliae group (in: Brasilonema)</taxon>
    </lineage>
</organism>
<protein>
    <recommendedName>
        <fullName evidence="3">Glycine-rich domain-containing protein-like</fullName>
    </recommendedName>
</protein>